<dbReference type="InterPro" id="IPR037241">
    <property type="entry name" value="E2F-DP_heterodim"/>
</dbReference>
<dbReference type="SUPFAM" id="SSF144074">
    <property type="entry name" value="E2F-DP heterodimerization region"/>
    <property type="match status" value="1"/>
</dbReference>
<dbReference type="InterPro" id="IPR036390">
    <property type="entry name" value="WH_DNA-bd_sf"/>
</dbReference>
<keyword evidence="10" id="KW-1185">Reference proteome</keyword>
<keyword evidence="3 7" id="KW-0805">Transcription regulation</keyword>
<keyword evidence="4 7" id="KW-0238">DNA-binding</keyword>
<evidence type="ECO:0000256" key="7">
    <source>
        <dbReference type="RuleBase" id="RU003796"/>
    </source>
</evidence>
<comment type="subcellular location">
    <subcellularLocation>
        <location evidence="1 7">Nucleus</location>
    </subcellularLocation>
</comment>
<gene>
    <name evidence="9" type="ORF">Eint_021310</name>
</gene>
<dbReference type="PANTHER" id="PTHR12081">
    <property type="entry name" value="TRANSCRIPTION FACTOR E2F"/>
    <property type="match status" value="1"/>
</dbReference>
<dbReference type="EMBL" id="CP001943">
    <property type="protein sequence ID" value="ADM11128.1"/>
    <property type="molecule type" value="Genomic_DNA"/>
</dbReference>
<dbReference type="Pfam" id="PF02319">
    <property type="entry name" value="WHD_E2F_TDP"/>
    <property type="match status" value="1"/>
</dbReference>
<accession>E0S5Z3</accession>
<organism evidence="9 10">
    <name type="scientific">Encephalitozoon intestinalis (strain ATCC 50506)</name>
    <name type="common">Microsporidian parasite</name>
    <name type="synonym">Septata intestinalis</name>
    <dbReference type="NCBI Taxonomy" id="876142"/>
    <lineage>
        <taxon>Eukaryota</taxon>
        <taxon>Fungi</taxon>
        <taxon>Fungi incertae sedis</taxon>
        <taxon>Microsporidia</taxon>
        <taxon>Unikaryonidae</taxon>
        <taxon>Encephalitozoon</taxon>
    </lineage>
</organism>
<dbReference type="InterPro" id="IPR003316">
    <property type="entry name" value="E2F_WHTH_DNA-bd_dom"/>
</dbReference>
<dbReference type="SMART" id="SM01372">
    <property type="entry name" value="E2F_TDP"/>
    <property type="match status" value="1"/>
</dbReference>
<comment type="similarity">
    <text evidence="2 7">Belongs to the E2F/DP family.</text>
</comment>
<dbReference type="SUPFAM" id="SSF46785">
    <property type="entry name" value="Winged helix' DNA-binding domain"/>
    <property type="match status" value="1"/>
</dbReference>
<dbReference type="FunFam" id="1.10.10.10:FF:000458">
    <property type="entry name" value="E2F-like (Mammalian transcription factor)"/>
    <property type="match status" value="1"/>
</dbReference>
<dbReference type="Pfam" id="PF16421">
    <property type="entry name" value="E2F_CC-MB"/>
    <property type="match status" value="1"/>
</dbReference>
<dbReference type="HOGENOM" id="CLU_032091_4_1_1"/>
<keyword evidence="6 7" id="KW-0539">Nucleus</keyword>
<evidence type="ECO:0000256" key="5">
    <source>
        <dbReference type="ARBA" id="ARBA00023163"/>
    </source>
</evidence>
<proteinExistence type="inferred from homology"/>
<dbReference type="GO" id="GO:0000981">
    <property type="term" value="F:DNA-binding transcription factor activity, RNA polymerase II-specific"/>
    <property type="evidence" value="ECO:0007669"/>
    <property type="project" value="TreeGrafter"/>
</dbReference>
<name>E0S5Z3_ENCIT</name>
<evidence type="ECO:0000256" key="2">
    <source>
        <dbReference type="ARBA" id="ARBA00010940"/>
    </source>
</evidence>
<dbReference type="InterPro" id="IPR015633">
    <property type="entry name" value="E2F"/>
</dbReference>
<evidence type="ECO:0000259" key="8">
    <source>
        <dbReference type="SMART" id="SM01372"/>
    </source>
</evidence>
<feature type="domain" description="E2F/DP family winged-helix DNA-binding" evidence="8">
    <location>
        <begin position="14"/>
        <end position="79"/>
    </location>
</feature>
<dbReference type="GO" id="GO:0090575">
    <property type="term" value="C:RNA polymerase II transcription regulator complex"/>
    <property type="evidence" value="ECO:0007669"/>
    <property type="project" value="TreeGrafter"/>
</dbReference>
<reference evidence="9 10" key="1">
    <citation type="journal article" date="2010" name="Nat. Commun.">
        <title>The complete sequence of the smallest known nuclear genome from the microsporidian Encephalitozoon intestinalis.</title>
        <authorList>
            <person name="Corradi N."/>
            <person name="Pombert J.-F."/>
            <person name="Farinelli L."/>
            <person name="Didier E.S."/>
            <person name="Keeling P.J."/>
        </authorList>
    </citation>
    <scope>NUCLEOTIDE SEQUENCE [LARGE SCALE GENOMIC DNA]</scope>
    <source>
        <strain evidence="9 10">ATCC 50506</strain>
    </source>
</reference>
<dbReference type="RefSeq" id="XP_003072488.1">
    <property type="nucleotide sequence ID" value="XM_003072442.1"/>
</dbReference>
<dbReference type="OrthoDB" id="1743261at2759"/>
<dbReference type="InterPro" id="IPR036388">
    <property type="entry name" value="WH-like_DNA-bd_sf"/>
</dbReference>
<dbReference type="AlphaFoldDB" id="E0S5Z3"/>
<dbReference type="CDD" id="cd14660">
    <property type="entry name" value="E2F_DD"/>
    <property type="match status" value="1"/>
</dbReference>
<dbReference type="VEuPathDB" id="MicrosporidiaDB:Eint_021310"/>
<sequence>MARKSTSDRLSSIRSENSLYNLTKRFLKLVSMAPDHNISIHQASIELNVGKRRIYDITNVLEGLGLLSKWSVSNAKWIGGNIDRYLLDDEEKENQENSYLNPENVLKGDDLDETLFRLNEEISMLSQSEKNLANAYVTYSDLQNLPSLDGNLVFAVKAPSETIMEYPRYEKGFYKLKLSSEQGTINIFYVSDEKKD</sequence>
<dbReference type="GO" id="GO:0046983">
    <property type="term" value="F:protein dimerization activity"/>
    <property type="evidence" value="ECO:0007669"/>
    <property type="project" value="InterPro"/>
</dbReference>
<dbReference type="Gene3D" id="6.10.250.540">
    <property type="match status" value="1"/>
</dbReference>
<evidence type="ECO:0000256" key="3">
    <source>
        <dbReference type="ARBA" id="ARBA00023015"/>
    </source>
</evidence>
<evidence type="ECO:0000256" key="6">
    <source>
        <dbReference type="ARBA" id="ARBA00023242"/>
    </source>
</evidence>
<dbReference type="PANTHER" id="PTHR12081:SF18">
    <property type="entry name" value="TRANSCRIPTION FACTOR E2F2-RELATED"/>
    <property type="match status" value="1"/>
</dbReference>
<dbReference type="GO" id="GO:0000978">
    <property type="term" value="F:RNA polymerase II cis-regulatory region sequence-specific DNA binding"/>
    <property type="evidence" value="ECO:0007669"/>
    <property type="project" value="InterPro"/>
</dbReference>
<dbReference type="GeneID" id="9698785"/>
<dbReference type="Proteomes" id="UP000002313">
    <property type="component" value="Chromosome II"/>
</dbReference>
<evidence type="ECO:0000313" key="9">
    <source>
        <dbReference type="EMBL" id="ADM11128.1"/>
    </source>
</evidence>
<reference evidence="9 10" key="2">
    <citation type="journal article" date="2012" name="Proc. Natl. Acad. Sci. U.S.A.">
        <title>Gain and loss of multiple functionally related, horizontally transferred genes in the reduced genomes of two microsporidian parasites.</title>
        <authorList>
            <person name="Pombert J.-F."/>
            <person name="Selman M."/>
            <person name="Burki F."/>
            <person name="Bardell F.T."/>
            <person name="Farinelli L."/>
            <person name="Solter L.F."/>
            <person name="Whitman D.W."/>
            <person name="Weiss L.M."/>
            <person name="Corradi N."/>
            <person name="Keeling P.J."/>
        </authorList>
    </citation>
    <scope>NUCLEOTIDE SEQUENCE [LARGE SCALE GENOMIC DNA]</scope>
    <source>
        <strain evidence="9 10">ATCC 50506</strain>
    </source>
</reference>
<evidence type="ECO:0000256" key="4">
    <source>
        <dbReference type="ARBA" id="ARBA00023125"/>
    </source>
</evidence>
<dbReference type="InterPro" id="IPR032198">
    <property type="entry name" value="E2F_CC-MB"/>
</dbReference>
<evidence type="ECO:0000313" key="10">
    <source>
        <dbReference type="Proteomes" id="UP000002313"/>
    </source>
</evidence>
<dbReference type="Gene3D" id="1.10.10.10">
    <property type="entry name" value="Winged helix-like DNA-binding domain superfamily/Winged helix DNA-binding domain"/>
    <property type="match status" value="1"/>
</dbReference>
<keyword evidence="5 7" id="KW-0804">Transcription</keyword>
<evidence type="ECO:0000256" key="1">
    <source>
        <dbReference type="ARBA" id="ARBA00004123"/>
    </source>
</evidence>
<protein>
    <submittedName>
        <fullName evidence="9">E2F/DP transcription factor</fullName>
    </submittedName>
</protein>
<dbReference type="KEGG" id="ein:Eint_021310"/>